<feature type="non-terminal residue" evidence="8">
    <location>
        <position position="1"/>
    </location>
</feature>
<dbReference type="GO" id="GO:0000976">
    <property type="term" value="F:transcription cis-regulatory region binding"/>
    <property type="evidence" value="ECO:0007669"/>
    <property type="project" value="TreeGrafter"/>
</dbReference>
<evidence type="ECO:0000256" key="1">
    <source>
        <dbReference type="ARBA" id="ARBA00013860"/>
    </source>
</evidence>
<evidence type="ECO:0000256" key="2">
    <source>
        <dbReference type="ARBA" id="ARBA00022490"/>
    </source>
</evidence>
<gene>
    <name evidence="8" type="ORF">METZ01_LOCUS86157</name>
</gene>
<keyword evidence="3" id="KW-0677">Repeat</keyword>
<dbReference type="InterPro" id="IPR035642">
    <property type="entry name" value="MraZ_N"/>
</dbReference>
<dbReference type="InterPro" id="IPR007159">
    <property type="entry name" value="SpoVT-AbrB_dom"/>
</dbReference>
<evidence type="ECO:0000313" key="8">
    <source>
        <dbReference type="EMBL" id="SVA33303.1"/>
    </source>
</evidence>
<evidence type="ECO:0000259" key="7">
    <source>
        <dbReference type="PROSITE" id="PS51740"/>
    </source>
</evidence>
<dbReference type="CDD" id="cd16321">
    <property type="entry name" value="MraZ_C"/>
    <property type="match status" value="1"/>
</dbReference>
<feature type="domain" description="SpoVT-AbrB" evidence="7">
    <location>
        <begin position="80"/>
        <end position="123"/>
    </location>
</feature>
<dbReference type="SUPFAM" id="SSF89447">
    <property type="entry name" value="AbrB/MazE/MraZ-like"/>
    <property type="match status" value="1"/>
</dbReference>
<dbReference type="GO" id="GO:0003700">
    <property type="term" value="F:DNA-binding transcription factor activity"/>
    <property type="evidence" value="ECO:0007669"/>
    <property type="project" value="InterPro"/>
</dbReference>
<dbReference type="CDD" id="cd16320">
    <property type="entry name" value="MraZ_N"/>
    <property type="match status" value="1"/>
</dbReference>
<dbReference type="Gene3D" id="3.40.1550.20">
    <property type="entry name" value="Transcriptional regulator MraZ domain"/>
    <property type="match status" value="1"/>
</dbReference>
<name>A0A381V235_9ZZZZ</name>
<dbReference type="GO" id="GO:2000143">
    <property type="term" value="P:negative regulation of DNA-templated transcription initiation"/>
    <property type="evidence" value="ECO:0007669"/>
    <property type="project" value="TreeGrafter"/>
</dbReference>
<dbReference type="AlphaFoldDB" id="A0A381V235"/>
<organism evidence="8">
    <name type="scientific">marine metagenome</name>
    <dbReference type="NCBI Taxonomy" id="408172"/>
    <lineage>
        <taxon>unclassified sequences</taxon>
        <taxon>metagenomes</taxon>
        <taxon>ecological metagenomes</taxon>
    </lineage>
</organism>
<dbReference type="HAMAP" id="MF_01008">
    <property type="entry name" value="MraZ"/>
    <property type="match status" value="1"/>
</dbReference>
<dbReference type="InterPro" id="IPR035644">
    <property type="entry name" value="MraZ_C"/>
</dbReference>
<protein>
    <recommendedName>
        <fullName evidence="1">Transcriptional regulator MraZ</fullName>
    </recommendedName>
</protein>
<dbReference type="Pfam" id="PF02381">
    <property type="entry name" value="MraZ"/>
    <property type="match status" value="2"/>
</dbReference>
<evidence type="ECO:0000256" key="3">
    <source>
        <dbReference type="ARBA" id="ARBA00022737"/>
    </source>
</evidence>
<evidence type="ECO:0000256" key="6">
    <source>
        <dbReference type="ARBA" id="ARBA00023163"/>
    </source>
</evidence>
<dbReference type="EMBL" id="UINC01007435">
    <property type="protein sequence ID" value="SVA33303.1"/>
    <property type="molecule type" value="Genomic_DNA"/>
</dbReference>
<dbReference type="InterPro" id="IPR003444">
    <property type="entry name" value="MraZ"/>
</dbReference>
<dbReference type="InterPro" id="IPR038619">
    <property type="entry name" value="MraZ_sf"/>
</dbReference>
<feature type="domain" description="SpoVT-AbrB" evidence="7">
    <location>
        <begin position="5"/>
        <end position="51"/>
    </location>
</feature>
<sequence length="146" mass="16672">VLRGNISAKIDDKGRLKIPTLFRATIEERYGTELFITSLTGEHVSVYPMKVWTSIEERLAKVPNILPARSKFLNRVNYFGQPGELDRNGRVSIHGRLRESAAMVGEVDVFGKYNYLDVWNHERFAERLAGEPFTEDDARVLSEFGI</sequence>
<dbReference type="PANTHER" id="PTHR34701">
    <property type="entry name" value="TRANSCRIPTIONAL REGULATOR MRAZ"/>
    <property type="match status" value="1"/>
</dbReference>
<dbReference type="InterPro" id="IPR037914">
    <property type="entry name" value="SpoVT-AbrB_sf"/>
</dbReference>
<accession>A0A381V235</accession>
<evidence type="ECO:0000256" key="5">
    <source>
        <dbReference type="ARBA" id="ARBA00023125"/>
    </source>
</evidence>
<proteinExistence type="inferred from homology"/>
<dbReference type="PANTHER" id="PTHR34701:SF1">
    <property type="entry name" value="TRANSCRIPTIONAL REGULATOR MRAZ"/>
    <property type="match status" value="1"/>
</dbReference>
<dbReference type="InterPro" id="IPR020603">
    <property type="entry name" value="MraZ_dom"/>
</dbReference>
<dbReference type="PROSITE" id="PS51740">
    <property type="entry name" value="SPOVT_ABRB"/>
    <property type="match status" value="2"/>
</dbReference>
<evidence type="ECO:0000256" key="4">
    <source>
        <dbReference type="ARBA" id="ARBA00023015"/>
    </source>
</evidence>
<keyword evidence="6" id="KW-0804">Transcription</keyword>
<reference evidence="8" key="1">
    <citation type="submission" date="2018-05" db="EMBL/GenBank/DDBJ databases">
        <authorList>
            <person name="Lanie J.A."/>
            <person name="Ng W.-L."/>
            <person name="Kazmierczak K.M."/>
            <person name="Andrzejewski T.M."/>
            <person name="Davidsen T.M."/>
            <person name="Wayne K.J."/>
            <person name="Tettelin H."/>
            <person name="Glass J.I."/>
            <person name="Rusch D."/>
            <person name="Podicherti R."/>
            <person name="Tsui H.-C.T."/>
            <person name="Winkler M.E."/>
        </authorList>
    </citation>
    <scope>NUCLEOTIDE SEQUENCE</scope>
</reference>
<keyword evidence="5" id="KW-0238">DNA-binding</keyword>
<keyword evidence="2" id="KW-0963">Cytoplasm</keyword>
<keyword evidence="4" id="KW-0805">Transcription regulation</keyword>